<proteinExistence type="predicted"/>
<dbReference type="SUPFAM" id="SSF48371">
    <property type="entry name" value="ARM repeat"/>
    <property type="match status" value="1"/>
</dbReference>
<dbReference type="InterPro" id="IPR016024">
    <property type="entry name" value="ARM-type_fold"/>
</dbReference>
<dbReference type="VEuPathDB" id="TrichDB:TVAGG3_0614190"/>
<dbReference type="KEGG" id="tva:4766981"/>
<reference evidence="1" key="2">
    <citation type="journal article" date="2007" name="Science">
        <title>Draft genome sequence of the sexually transmitted pathogen Trichomonas vaginalis.</title>
        <authorList>
            <person name="Carlton J.M."/>
            <person name="Hirt R.P."/>
            <person name="Silva J.C."/>
            <person name="Delcher A.L."/>
            <person name="Schatz M."/>
            <person name="Zhao Q."/>
            <person name="Wortman J.R."/>
            <person name="Bidwell S.L."/>
            <person name="Alsmark U.C.M."/>
            <person name="Besteiro S."/>
            <person name="Sicheritz-Ponten T."/>
            <person name="Noel C.J."/>
            <person name="Dacks J.B."/>
            <person name="Foster P.G."/>
            <person name="Simillion C."/>
            <person name="Van de Peer Y."/>
            <person name="Miranda-Saavedra D."/>
            <person name="Barton G.J."/>
            <person name="Westrop G.D."/>
            <person name="Mueller S."/>
            <person name="Dessi D."/>
            <person name="Fiori P.L."/>
            <person name="Ren Q."/>
            <person name="Paulsen I."/>
            <person name="Zhang H."/>
            <person name="Bastida-Corcuera F.D."/>
            <person name="Simoes-Barbosa A."/>
            <person name="Brown M.T."/>
            <person name="Hayes R.D."/>
            <person name="Mukherjee M."/>
            <person name="Okumura C.Y."/>
            <person name="Schneider R."/>
            <person name="Smith A.J."/>
            <person name="Vanacova S."/>
            <person name="Villalvazo M."/>
            <person name="Haas B.J."/>
            <person name="Pertea M."/>
            <person name="Feldblyum T.V."/>
            <person name="Utterback T.R."/>
            <person name="Shu C.L."/>
            <person name="Osoegawa K."/>
            <person name="de Jong P.J."/>
            <person name="Hrdy I."/>
            <person name="Horvathova L."/>
            <person name="Zubacova Z."/>
            <person name="Dolezal P."/>
            <person name="Malik S.B."/>
            <person name="Logsdon J.M. Jr."/>
            <person name="Henze K."/>
            <person name="Gupta A."/>
            <person name="Wang C.C."/>
            <person name="Dunne R.L."/>
            <person name="Upcroft J.A."/>
            <person name="Upcroft P."/>
            <person name="White O."/>
            <person name="Salzberg S.L."/>
            <person name="Tang P."/>
            <person name="Chiu C.-H."/>
            <person name="Lee Y.-S."/>
            <person name="Embley T.M."/>
            <person name="Coombs G.H."/>
            <person name="Mottram J.C."/>
            <person name="Tachezy J."/>
            <person name="Fraser-Liggett C.M."/>
            <person name="Johnson P.J."/>
        </authorList>
    </citation>
    <scope>NUCLEOTIDE SEQUENCE [LARGE SCALE GENOMIC DNA]</scope>
    <source>
        <strain evidence="1">G3</strain>
    </source>
</reference>
<evidence type="ECO:0000313" key="1">
    <source>
        <dbReference type="EMBL" id="EAY09067.1"/>
    </source>
</evidence>
<organism evidence="1 2">
    <name type="scientific">Trichomonas vaginalis (strain ATCC PRA-98 / G3)</name>
    <dbReference type="NCBI Taxonomy" id="412133"/>
    <lineage>
        <taxon>Eukaryota</taxon>
        <taxon>Metamonada</taxon>
        <taxon>Parabasalia</taxon>
        <taxon>Trichomonadida</taxon>
        <taxon>Trichomonadidae</taxon>
        <taxon>Trichomonas</taxon>
    </lineage>
</organism>
<dbReference type="SMR" id="A2EE70"/>
<dbReference type="Proteomes" id="UP000001542">
    <property type="component" value="Unassembled WGS sequence"/>
</dbReference>
<protein>
    <submittedName>
        <fullName evidence="1">Uncharacterized protein</fullName>
    </submittedName>
</protein>
<sequence>MIADFPFKIDFEKVPIERLIEILQGNEKPDEISREKQDSISFLIVLLFQTFFSESNSYPLIITSPDVIKIIIEFAQNTNAKYCVGCTEFFLSILSKISAEDIINYLEDFPEISELIVNCLEYDNPDAQKLIQYVYTFLKHITDMGATDHETIADLIAQMQDPISELCDSEEGKTRAYAATVLKYYYPDVFDSKYI</sequence>
<dbReference type="EMBL" id="DS113365">
    <property type="protein sequence ID" value="EAY09067.1"/>
    <property type="molecule type" value="Genomic_DNA"/>
</dbReference>
<evidence type="ECO:0000313" key="2">
    <source>
        <dbReference type="Proteomes" id="UP000001542"/>
    </source>
</evidence>
<reference evidence="1" key="1">
    <citation type="submission" date="2006-10" db="EMBL/GenBank/DDBJ databases">
        <authorList>
            <person name="Amadeo P."/>
            <person name="Zhao Q."/>
            <person name="Wortman J."/>
            <person name="Fraser-Liggett C."/>
            <person name="Carlton J."/>
        </authorList>
    </citation>
    <scope>NUCLEOTIDE SEQUENCE</scope>
    <source>
        <strain evidence="1">G3</strain>
    </source>
</reference>
<dbReference type="InParanoid" id="A2EE70"/>
<accession>A2EE70</accession>
<gene>
    <name evidence="1" type="ORF">TVAG_180410</name>
</gene>
<dbReference type="RefSeq" id="XP_001321290.1">
    <property type="nucleotide sequence ID" value="XM_001321255.1"/>
</dbReference>
<dbReference type="VEuPathDB" id="TrichDB:TVAG_180410"/>
<keyword evidence="2" id="KW-1185">Reference proteome</keyword>
<name>A2EE70_TRIV3</name>
<dbReference type="AlphaFoldDB" id="A2EE70"/>